<keyword evidence="7 11" id="KW-0067">ATP-binding</keyword>
<evidence type="ECO:0000256" key="4">
    <source>
        <dbReference type="ARBA" id="ARBA00022598"/>
    </source>
</evidence>
<name>D7BI18_ALLS1</name>
<reference evidence="14 15" key="1">
    <citation type="journal article" date="2010" name="Stand. Genomic Sci.">
        <title>Complete genome sequence of Meiothermus silvanus type strain (VI-R2).</title>
        <authorList>
            <person name="Sikorski J."/>
            <person name="Tindall B.J."/>
            <person name="Lowry S."/>
            <person name="Lucas S."/>
            <person name="Nolan M."/>
            <person name="Copeland A."/>
            <person name="Glavina Del Rio T."/>
            <person name="Tice H."/>
            <person name="Cheng J.F."/>
            <person name="Han C."/>
            <person name="Pitluck S."/>
            <person name="Liolios K."/>
            <person name="Ivanova N."/>
            <person name="Mavromatis K."/>
            <person name="Mikhailova N."/>
            <person name="Pati A."/>
            <person name="Goodwin L."/>
            <person name="Chen A."/>
            <person name="Palaniappan K."/>
            <person name="Land M."/>
            <person name="Hauser L."/>
            <person name="Chang Y.J."/>
            <person name="Jeffries C.D."/>
            <person name="Rohde M."/>
            <person name="Goker M."/>
            <person name="Woyke T."/>
            <person name="Bristow J."/>
            <person name="Eisen J.A."/>
            <person name="Markowitz V."/>
            <person name="Hugenholtz P."/>
            <person name="Kyrpides N.C."/>
            <person name="Klenk H.P."/>
            <person name="Lapidus A."/>
        </authorList>
    </citation>
    <scope>NUCLEOTIDE SEQUENCE [LARGE SCALE GENOMIC DNA]</scope>
    <source>
        <strain evidence="15">ATCC 700542 / DSM 9946 / VI-R2</strain>
    </source>
</reference>
<dbReference type="AlphaFoldDB" id="D7BI18"/>
<evidence type="ECO:0000256" key="10">
    <source>
        <dbReference type="ARBA" id="ARBA00047493"/>
    </source>
</evidence>
<dbReference type="HOGENOM" id="CLU_015869_1_1_0"/>
<comment type="similarity">
    <text evidence="2 11">Belongs to the folylpolyglutamate synthase family.</text>
</comment>
<dbReference type="KEGG" id="msv:Mesil_0351"/>
<dbReference type="SUPFAM" id="SSF53623">
    <property type="entry name" value="MurD-like peptide ligases, catalytic domain"/>
    <property type="match status" value="1"/>
</dbReference>
<dbReference type="PROSITE" id="PS01011">
    <property type="entry name" value="FOLYLPOLYGLU_SYNT_1"/>
    <property type="match status" value="1"/>
</dbReference>
<dbReference type="Gene3D" id="3.90.190.20">
    <property type="entry name" value="Mur ligase, C-terminal domain"/>
    <property type="match status" value="1"/>
</dbReference>
<dbReference type="GO" id="GO:0005524">
    <property type="term" value="F:ATP binding"/>
    <property type="evidence" value="ECO:0007669"/>
    <property type="project" value="UniProtKB-KW"/>
</dbReference>
<dbReference type="InterPro" id="IPR001645">
    <property type="entry name" value="Folylpolyglutamate_synth"/>
</dbReference>
<dbReference type="eggNOG" id="COG0285">
    <property type="taxonomic scope" value="Bacteria"/>
</dbReference>
<dbReference type="Gene3D" id="3.40.1190.10">
    <property type="entry name" value="Mur-like, catalytic domain"/>
    <property type="match status" value="1"/>
</dbReference>
<evidence type="ECO:0000256" key="1">
    <source>
        <dbReference type="ARBA" id="ARBA00001946"/>
    </source>
</evidence>
<dbReference type="Pfam" id="PF08245">
    <property type="entry name" value="Mur_ligase_M"/>
    <property type="match status" value="1"/>
</dbReference>
<sequence length="414" mass="44554">MTDSLRWLLAQQRFVKPGLERIRALLGALHHPEQAYRSILVGGTNGKGSTTQALSHILRSAGYTVGTYTSPHLVRFGERIVVDGAEVSDDELEALLDEVRPLAEEVEASFFEIVTAMALLHFARQKVDWAVLEVGLGGRFDATNAVEPELSLITSIGLDHTEILGPTPGHIAREKAGIMRPGKPVLTGAEGEGLEVLKACATQVGAELRVLGEDFAVRGVTPQEAGLAFALEFGGESHLLHTPLLGPHQARNLALAAAAARGLGMGWEAIRVGLERVWHPGRLERLGENVLLDGAHNPEGAWALRQALKAHFPDKPLVLVLALSKDKDAPAIAQALGDLGPVILTRYASPRSRPPAELRAHFPGARIVENPLPALQKALSMIPRNGLVVVAGSLYLVGEIKRRLQGLAPEERWQ</sequence>
<evidence type="ECO:0000256" key="3">
    <source>
        <dbReference type="ARBA" id="ARBA00013025"/>
    </source>
</evidence>
<dbReference type="InterPro" id="IPR036565">
    <property type="entry name" value="Mur-like_cat_sf"/>
</dbReference>
<dbReference type="SUPFAM" id="SSF53244">
    <property type="entry name" value="MurD-like peptide ligases, peptide-binding domain"/>
    <property type="match status" value="1"/>
</dbReference>
<dbReference type="FunFam" id="3.40.1190.10:FF:000011">
    <property type="entry name" value="Folylpolyglutamate synthase/dihydrofolate synthase"/>
    <property type="match status" value="1"/>
</dbReference>
<evidence type="ECO:0000256" key="2">
    <source>
        <dbReference type="ARBA" id="ARBA00008276"/>
    </source>
</evidence>
<dbReference type="GO" id="GO:0004326">
    <property type="term" value="F:tetrahydrofolylpolyglutamate synthase activity"/>
    <property type="evidence" value="ECO:0007669"/>
    <property type="project" value="UniProtKB-EC"/>
</dbReference>
<keyword evidence="6 11" id="KW-0547">Nucleotide-binding</keyword>
<evidence type="ECO:0000256" key="6">
    <source>
        <dbReference type="ARBA" id="ARBA00022741"/>
    </source>
</evidence>
<dbReference type="Pfam" id="PF02875">
    <property type="entry name" value="Mur_ligase_C"/>
    <property type="match status" value="1"/>
</dbReference>
<dbReference type="Proteomes" id="UP000001916">
    <property type="component" value="Chromosome"/>
</dbReference>
<keyword evidence="5" id="KW-0479">Metal-binding</keyword>
<dbReference type="GO" id="GO:0005737">
    <property type="term" value="C:cytoplasm"/>
    <property type="evidence" value="ECO:0007669"/>
    <property type="project" value="TreeGrafter"/>
</dbReference>
<feature type="domain" description="Mur ligase C-terminal" evidence="12">
    <location>
        <begin position="281"/>
        <end position="393"/>
    </location>
</feature>
<evidence type="ECO:0000313" key="15">
    <source>
        <dbReference type="Proteomes" id="UP000001916"/>
    </source>
</evidence>
<dbReference type="EMBL" id="CP002042">
    <property type="protein sequence ID" value="ADH62292.1"/>
    <property type="molecule type" value="Genomic_DNA"/>
</dbReference>
<dbReference type="OrthoDB" id="9809356at2"/>
<dbReference type="GO" id="GO:0008841">
    <property type="term" value="F:dihydrofolate synthase activity"/>
    <property type="evidence" value="ECO:0007669"/>
    <property type="project" value="TreeGrafter"/>
</dbReference>
<evidence type="ECO:0000259" key="12">
    <source>
        <dbReference type="Pfam" id="PF02875"/>
    </source>
</evidence>
<dbReference type="STRING" id="526227.Mesil_0351"/>
<organism evidence="14 15">
    <name type="scientific">Allomeiothermus silvanus (strain ATCC 700542 / DSM 9946 / NBRC 106475 / NCIMB 13440 / VI-R2)</name>
    <name type="common">Thermus silvanus</name>
    <dbReference type="NCBI Taxonomy" id="526227"/>
    <lineage>
        <taxon>Bacteria</taxon>
        <taxon>Thermotogati</taxon>
        <taxon>Deinococcota</taxon>
        <taxon>Deinococci</taxon>
        <taxon>Thermales</taxon>
        <taxon>Thermaceae</taxon>
        <taxon>Allomeiothermus</taxon>
    </lineage>
</organism>
<evidence type="ECO:0000259" key="13">
    <source>
        <dbReference type="Pfam" id="PF08245"/>
    </source>
</evidence>
<dbReference type="GO" id="GO:0046872">
    <property type="term" value="F:metal ion binding"/>
    <property type="evidence" value="ECO:0007669"/>
    <property type="project" value="UniProtKB-KW"/>
</dbReference>
<evidence type="ECO:0000256" key="9">
    <source>
        <dbReference type="ARBA" id="ARBA00030592"/>
    </source>
</evidence>
<feature type="domain" description="Mur ligase central" evidence="13">
    <location>
        <begin position="41"/>
        <end position="260"/>
    </location>
</feature>
<dbReference type="EC" id="6.3.2.17" evidence="3"/>
<proteinExistence type="inferred from homology"/>
<keyword evidence="4 11" id="KW-0436">Ligase</keyword>
<gene>
    <name evidence="14" type="ordered locus">Mesil_0351</name>
</gene>
<dbReference type="PANTHER" id="PTHR11136">
    <property type="entry name" value="FOLYLPOLYGLUTAMATE SYNTHASE-RELATED"/>
    <property type="match status" value="1"/>
</dbReference>
<keyword evidence="15" id="KW-1185">Reference proteome</keyword>
<evidence type="ECO:0000256" key="11">
    <source>
        <dbReference type="PIRNR" id="PIRNR001563"/>
    </source>
</evidence>
<evidence type="ECO:0000256" key="8">
    <source>
        <dbReference type="ARBA" id="ARBA00022842"/>
    </source>
</evidence>
<dbReference type="InterPro" id="IPR013221">
    <property type="entry name" value="Mur_ligase_cen"/>
</dbReference>
<dbReference type="RefSeq" id="WP_013156899.1">
    <property type="nucleotide sequence ID" value="NC_014212.1"/>
</dbReference>
<protein>
    <recommendedName>
        <fullName evidence="3">tetrahydrofolate synthase</fullName>
        <ecNumber evidence="3">6.3.2.17</ecNumber>
    </recommendedName>
    <alternativeName>
        <fullName evidence="9">Tetrahydrofolylpolyglutamate synthase</fullName>
    </alternativeName>
</protein>
<dbReference type="InterPro" id="IPR018109">
    <property type="entry name" value="Folylpolyglutamate_synth_CS"/>
</dbReference>
<dbReference type="InterPro" id="IPR004101">
    <property type="entry name" value="Mur_ligase_C"/>
</dbReference>
<accession>D7BI18</accession>
<dbReference type="InterPro" id="IPR036615">
    <property type="entry name" value="Mur_ligase_C_dom_sf"/>
</dbReference>
<evidence type="ECO:0000313" key="14">
    <source>
        <dbReference type="EMBL" id="ADH62292.1"/>
    </source>
</evidence>
<evidence type="ECO:0000256" key="7">
    <source>
        <dbReference type="ARBA" id="ARBA00022840"/>
    </source>
</evidence>
<comment type="cofactor">
    <cofactor evidence="1">
        <name>Mg(2+)</name>
        <dbReference type="ChEBI" id="CHEBI:18420"/>
    </cofactor>
</comment>
<evidence type="ECO:0000256" key="5">
    <source>
        <dbReference type="ARBA" id="ARBA00022723"/>
    </source>
</evidence>
<dbReference type="PANTHER" id="PTHR11136:SF0">
    <property type="entry name" value="DIHYDROFOLATE SYNTHETASE-RELATED"/>
    <property type="match status" value="1"/>
</dbReference>
<dbReference type="NCBIfam" id="TIGR01499">
    <property type="entry name" value="folC"/>
    <property type="match status" value="1"/>
</dbReference>
<dbReference type="PIRSF" id="PIRSF001563">
    <property type="entry name" value="Folylpolyglu_synth"/>
    <property type="match status" value="1"/>
</dbReference>
<keyword evidence="8" id="KW-0460">Magnesium</keyword>
<comment type="catalytic activity">
    <reaction evidence="10">
        <text>(6S)-5,6,7,8-tetrahydrofolyl-(gamma-L-Glu)(n) + L-glutamate + ATP = (6S)-5,6,7,8-tetrahydrofolyl-(gamma-L-Glu)(n+1) + ADP + phosphate + H(+)</text>
        <dbReference type="Rhea" id="RHEA:10580"/>
        <dbReference type="Rhea" id="RHEA-COMP:14738"/>
        <dbReference type="Rhea" id="RHEA-COMP:14740"/>
        <dbReference type="ChEBI" id="CHEBI:15378"/>
        <dbReference type="ChEBI" id="CHEBI:29985"/>
        <dbReference type="ChEBI" id="CHEBI:30616"/>
        <dbReference type="ChEBI" id="CHEBI:43474"/>
        <dbReference type="ChEBI" id="CHEBI:141005"/>
        <dbReference type="ChEBI" id="CHEBI:456216"/>
        <dbReference type="EC" id="6.3.2.17"/>
    </reaction>
</comment>